<organism evidence="1 2">
    <name type="scientific">Hypothenemus hampei</name>
    <name type="common">Coffee berry borer</name>
    <dbReference type="NCBI Taxonomy" id="57062"/>
    <lineage>
        <taxon>Eukaryota</taxon>
        <taxon>Metazoa</taxon>
        <taxon>Ecdysozoa</taxon>
        <taxon>Arthropoda</taxon>
        <taxon>Hexapoda</taxon>
        <taxon>Insecta</taxon>
        <taxon>Pterygota</taxon>
        <taxon>Neoptera</taxon>
        <taxon>Endopterygota</taxon>
        <taxon>Coleoptera</taxon>
        <taxon>Polyphaga</taxon>
        <taxon>Cucujiformia</taxon>
        <taxon>Curculionidae</taxon>
        <taxon>Scolytinae</taxon>
        <taxon>Hypothenemus</taxon>
    </lineage>
</organism>
<gene>
    <name evidence="1" type="ORF">ABEB36_013793</name>
</gene>
<name>A0ABD1E5A8_HYPHA</name>
<keyword evidence="2" id="KW-1185">Reference proteome</keyword>
<dbReference type="Proteomes" id="UP001566132">
    <property type="component" value="Unassembled WGS sequence"/>
</dbReference>
<sequence length="158" mass="18729">MKSIKKINGARKIALKLDENLKKEYFDDDGNFCYKDFSLEEIEQYSSKLSENEIILTQKIKELETRLNVNTEIKIYEVEKKFVLEKFNKKQNSSEWFNCYESECSRHKITSSNQKIEALKFFVLGAAEDWYKANLTKIGLNNWPEWKKSFLNVFVDGQ</sequence>
<evidence type="ECO:0008006" key="3">
    <source>
        <dbReference type="Google" id="ProtNLM"/>
    </source>
</evidence>
<evidence type="ECO:0000313" key="1">
    <source>
        <dbReference type="EMBL" id="KAL1489864.1"/>
    </source>
</evidence>
<protein>
    <recommendedName>
        <fullName evidence="3">Retrotransposon gag domain-containing protein</fullName>
    </recommendedName>
</protein>
<proteinExistence type="predicted"/>
<dbReference type="EMBL" id="JBDJPC010000011">
    <property type="protein sequence ID" value="KAL1489864.1"/>
    <property type="molecule type" value="Genomic_DNA"/>
</dbReference>
<reference evidence="1 2" key="1">
    <citation type="submission" date="2024-05" db="EMBL/GenBank/DDBJ databases">
        <title>Genetic variation in Jamaican populations of the coffee berry borer (Hypothenemus hampei).</title>
        <authorList>
            <person name="Errbii M."/>
            <person name="Myrie A."/>
        </authorList>
    </citation>
    <scope>NUCLEOTIDE SEQUENCE [LARGE SCALE GENOMIC DNA]</scope>
    <source>
        <strain evidence="1">JA-Hopewell-2020-01-JO</strain>
        <tissue evidence="1">Whole body</tissue>
    </source>
</reference>
<comment type="caution">
    <text evidence="1">The sequence shown here is derived from an EMBL/GenBank/DDBJ whole genome shotgun (WGS) entry which is preliminary data.</text>
</comment>
<evidence type="ECO:0000313" key="2">
    <source>
        <dbReference type="Proteomes" id="UP001566132"/>
    </source>
</evidence>
<accession>A0ABD1E5A8</accession>
<dbReference type="AlphaFoldDB" id="A0ABD1E5A8"/>